<gene>
    <name evidence="1" type="ORF">MCBB_1038</name>
</gene>
<dbReference type="PROSITE" id="PS51257">
    <property type="entry name" value="PROKAR_LIPOPROTEIN"/>
    <property type="match status" value="1"/>
</dbReference>
<organism evidence="1 2">
    <name type="scientific">Methanobacterium congolense</name>
    <dbReference type="NCBI Taxonomy" id="118062"/>
    <lineage>
        <taxon>Archaea</taxon>
        <taxon>Methanobacteriati</taxon>
        <taxon>Methanobacteriota</taxon>
        <taxon>Methanomada group</taxon>
        <taxon>Methanobacteria</taxon>
        <taxon>Methanobacteriales</taxon>
        <taxon>Methanobacteriaceae</taxon>
        <taxon>Methanobacterium</taxon>
    </lineage>
</organism>
<dbReference type="GeneID" id="30411886"/>
<evidence type="ECO:0000313" key="1">
    <source>
        <dbReference type="EMBL" id="SCG85598.1"/>
    </source>
</evidence>
<keyword evidence="2" id="KW-1185">Reference proteome</keyword>
<dbReference type="KEGG" id="mcub:MCBB_1038"/>
<protein>
    <submittedName>
        <fullName evidence="1">Uncharacterized protein</fullName>
    </submittedName>
</protein>
<dbReference type="AlphaFoldDB" id="A0A1D3L201"/>
<name>A0A1D3L201_9EURY</name>
<dbReference type="RefSeq" id="WP_231916415.1">
    <property type="nucleotide sequence ID" value="NZ_LT607756.1"/>
</dbReference>
<evidence type="ECO:0000313" key="2">
    <source>
        <dbReference type="Proteomes" id="UP000094707"/>
    </source>
</evidence>
<accession>A0A1D3L201</accession>
<reference evidence="1 2" key="1">
    <citation type="submission" date="2016-08" db="EMBL/GenBank/DDBJ databases">
        <authorList>
            <person name="Seilhamer J.J."/>
        </authorList>
    </citation>
    <scope>NUCLEOTIDE SEQUENCE [LARGE SCALE GENOMIC DNA]</scope>
    <source>
        <strain evidence="1">Buetzberg</strain>
    </source>
</reference>
<dbReference type="EMBL" id="LT607756">
    <property type="protein sequence ID" value="SCG85598.1"/>
    <property type="molecule type" value="Genomic_DNA"/>
</dbReference>
<dbReference type="Proteomes" id="UP000094707">
    <property type="component" value="Chromosome I"/>
</dbReference>
<proteinExistence type="predicted"/>
<sequence length="152" mass="16407">MKAGITVLGAICLLMVVVFASGCTSNEKVLYQYKLSSGQSPNYVGAQNITVPNGTSTVKVQCENLTRLNSNLNTSYVNIYLLNTVPVTVTLTGNNTNIVATYNKSVVEEKSINLANETSPLSQNFTFDNTQTKGILIVNVNAKGFIQILTSY</sequence>
<dbReference type="STRING" id="118062.MCBB_1038"/>